<evidence type="ECO:0000313" key="3">
    <source>
        <dbReference type="Proteomes" id="UP000316213"/>
    </source>
</evidence>
<dbReference type="EMBL" id="SJPM01000004">
    <property type="protein sequence ID" value="TWT97517.1"/>
    <property type="molecule type" value="Genomic_DNA"/>
</dbReference>
<dbReference type="RefSeq" id="WP_146578084.1">
    <property type="nucleotide sequence ID" value="NZ_SJPM01000004.1"/>
</dbReference>
<gene>
    <name evidence="2" type="ORF">Pla100_26710</name>
</gene>
<dbReference type="AlphaFoldDB" id="A0A5C6ADN2"/>
<evidence type="ECO:0000313" key="2">
    <source>
        <dbReference type="EMBL" id="TWT97517.1"/>
    </source>
</evidence>
<dbReference type="Proteomes" id="UP000316213">
    <property type="component" value="Unassembled WGS sequence"/>
</dbReference>
<organism evidence="2 3">
    <name type="scientific">Neorhodopirellula pilleata</name>
    <dbReference type="NCBI Taxonomy" id="2714738"/>
    <lineage>
        <taxon>Bacteria</taxon>
        <taxon>Pseudomonadati</taxon>
        <taxon>Planctomycetota</taxon>
        <taxon>Planctomycetia</taxon>
        <taxon>Pirellulales</taxon>
        <taxon>Pirellulaceae</taxon>
        <taxon>Neorhodopirellula</taxon>
    </lineage>
</organism>
<reference evidence="2 3" key="1">
    <citation type="submission" date="2019-02" db="EMBL/GenBank/DDBJ databases">
        <title>Deep-cultivation of Planctomycetes and their phenomic and genomic characterization uncovers novel biology.</title>
        <authorList>
            <person name="Wiegand S."/>
            <person name="Jogler M."/>
            <person name="Boedeker C."/>
            <person name="Pinto D."/>
            <person name="Vollmers J."/>
            <person name="Rivas-Marin E."/>
            <person name="Kohn T."/>
            <person name="Peeters S.H."/>
            <person name="Heuer A."/>
            <person name="Rast P."/>
            <person name="Oberbeckmann S."/>
            <person name="Bunk B."/>
            <person name="Jeske O."/>
            <person name="Meyerdierks A."/>
            <person name="Storesund J.E."/>
            <person name="Kallscheuer N."/>
            <person name="Luecker S."/>
            <person name="Lage O.M."/>
            <person name="Pohl T."/>
            <person name="Merkel B.J."/>
            <person name="Hornburger P."/>
            <person name="Mueller R.-W."/>
            <person name="Bruemmer F."/>
            <person name="Labrenz M."/>
            <person name="Spormann A.M."/>
            <person name="Op Den Camp H."/>
            <person name="Overmann J."/>
            <person name="Amann R."/>
            <person name="Jetten M.S.M."/>
            <person name="Mascher T."/>
            <person name="Medema M.H."/>
            <person name="Devos D.P."/>
            <person name="Kaster A.-K."/>
            <person name="Ovreas L."/>
            <person name="Rohde M."/>
            <person name="Galperin M.Y."/>
            <person name="Jogler C."/>
        </authorList>
    </citation>
    <scope>NUCLEOTIDE SEQUENCE [LARGE SCALE GENOMIC DNA]</scope>
    <source>
        <strain evidence="2 3">Pla100</strain>
    </source>
</reference>
<comment type="caution">
    <text evidence="2">The sequence shown here is derived from an EMBL/GenBank/DDBJ whole genome shotgun (WGS) entry which is preliminary data.</text>
</comment>
<accession>A0A5C6ADN2</accession>
<feature type="chain" id="PRO_5022674869" evidence="1">
    <location>
        <begin position="23"/>
        <end position="210"/>
    </location>
</feature>
<sequence length="210" mass="22766" precursor="true">MIPTIFRTGLICFALASMTSKALSQVVQLPSIRQFSYSGGVLVPDQGSTYLGGNRTSATGSRSRGIPGFGPMPQSQFGGIETSSGVSVSATIIDHQEIDRQLLGEDPRRIAWHARHRHAASPDEQIEEIKSLVRNARSLHLAGRGSASRATYDLAIDRMVRLRQHPSAPEELVAKMLAYAEVEYSKLYGPLPAGTFAANSFSPNASRMRP</sequence>
<protein>
    <submittedName>
        <fullName evidence="2">Uncharacterized protein</fullName>
    </submittedName>
</protein>
<name>A0A5C6ADN2_9BACT</name>
<evidence type="ECO:0000256" key="1">
    <source>
        <dbReference type="SAM" id="SignalP"/>
    </source>
</evidence>
<feature type="signal peptide" evidence="1">
    <location>
        <begin position="1"/>
        <end position="22"/>
    </location>
</feature>
<proteinExistence type="predicted"/>
<dbReference type="OrthoDB" id="280861at2"/>
<keyword evidence="1" id="KW-0732">Signal</keyword>
<keyword evidence="3" id="KW-1185">Reference proteome</keyword>